<keyword evidence="1" id="KW-0808">Transferase</keyword>
<dbReference type="Ensembl" id="ENSLBET00000027377.1">
    <property type="protein sequence ID" value="ENSLBEP00000026084.1"/>
    <property type="gene ID" value="ENSLBEG00000019881.1"/>
</dbReference>
<keyword evidence="15" id="KW-1185">Reference proteome</keyword>
<evidence type="ECO:0000256" key="6">
    <source>
        <dbReference type="ARBA" id="ARBA00022801"/>
    </source>
</evidence>
<dbReference type="AlphaFoldDB" id="A0A3Q3G336"/>
<keyword evidence="11" id="KW-1133">Transmembrane helix</keyword>
<sequence>MYTLSLSLSLPLSLSRATMINETTTKPSDTPLLQTTPTTPLSPNTPTTATHSQSFQPESSTMGMESTTSATTAVTSEASNPTMTTRVPPTLSDTGNTTTSKFTREKTTESSSPPAQSTNLISTTVSNEYQSTVPGATESTVVFKTSKATTKTPFIHTKTKTRQDPPIKQSDNSKAVAGIIGGALVLMMVGFLVIYIKKRKLQRHQITTKDWAGPSPFLEGGADNGQVTQRSSNRISLSSFLPQRLSKRLSLLPETDEEMEDMVPGSTFGNKNEGSTFGREVNGNDKETNGMAGGDEETTQDTVENSESSSQTQDPLTTNDNSGDAKVSQDPPASPTALSGAGENLPEPPPE</sequence>
<feature type="compositionally biased region" description="Polar residues" evidence="10">
    <location>
        <begin position="300"/>
        <end position="322"/>
    </location>
</feature>
<protein>
    <recommendedName>
        <fullName evidence="13">Integrase-type domain-containing protein</fullName>
    </recommendedName>
</protein>
<keyword evidence="8" id="KW-0238">DNA-binding</keyword>
<feature type="DNA-binding region" description="Integrase-type" evidence="9">
    <location>
        <begin position="192"/>
        <end position="251"/>
    </location>
</feature>
<evidence type="ECO:0000313" key="15">
    <source>
        <dbReference type="Proteomes" id="UP000261660"/>
    </source>
</evidence>
<dbReference type="InParanoid" id="A0A3Q3G336"/>
<evidence type="ECO:0000256" key="11">
    <source>
        <dbReference type="SAM" id="Phobius"/>
    </source>
</evidence>
<accession>A0A3Q3G336</accession>
<feature type="compositionally biased region" description="Polar residues" evidence="10">
    <location>
        <begin position="80"/>
        <end position="96"/>
    </location>
</feature>
<organism evidence="14 15">
    <name type="scientific">Labrus bergylta</name>
    <name type="common">ballan wrasse</name>
    <dbReference type="NCBI Taxonomy" id="56723"/>
    <lineage>
        <taxon>Eukaryota</taxon>
        <taxon>Metazoa</taxon>
        <taxon>Chordata</taxon>
        <taxon>Craniata</taxon>
        <taxon>Vertebrata</taxon>
        <taxon>Euteleostomi</taxon>
        <taxon>Actinopterygii</taxon>
        <taxon>Neopterygii</taxon>
        <taxon>Teleostei</taxon>
        <taxon>Neoteleostei</taxon>
        <taxon>Acanthomorphata</taxon>
        <taxon>Eupercaria</taxon>
        <taxon>Labriformes</taxon>
        <taxon>Labridae</taxon>
        <taxon>Labrus</taxon>
    </lineage>
</organism>
<evidence type="ECO:0000256" key="5">
    <source>
        <dbReference type="ARBA" id="ARBA00022759"/>
    </source>
</evidence>
<evidence type="ECO:0000256" key="3">
    <source>
        <dbReference type="ARBA" id="ARBA00022722"/>
    </source>
</evidence>
<dbReference type="GO" id="GO:0003677">
    <property type="term" value="F:DNA binding"/>
    <property type="evidence" value="ECO:0007669"/>
    <property type="project" value="UniProtKB-KW"/>
</dbReference>
<keyword evidence="3" id="KW-0540">Nuclease</keyword>
<evidence type="ECO:0000256" key="7">
    <source>
        <dbReference type="ARBA" id="ARBA00022908"/>
    </source>
</evidence>
<evidence type="ECO:0000256" key="9">
    <source>
        <dbReference type="PROSITE-ProRule" id="PRU00506"/>
    </source>
</evidence>
<evidence type="ECO:0000256" key="8">
    <source>
        <dbReference type="ARBA" id="ARBA00023125"/>
    </source>
</evidence>
<reference evidence="14" key="1">
    <citation type="submission" date="2025-08" db="UniProtKB">
        <authorList>
            <consortium name="Ensembl"/>
        </authorList>
    </citation>
    <scope>IDENTIFICATION</scope>
</reference>
<dbReference type="PROSITE" id="PS51027">
    <property type="entry name" value="INTEGRASE_DBD"/>
    <property type="match status" value="1"/>
</dbReference>
<evidence type="ECO:0000256" key="12">
    <source>
        <dbReference type="SAM" id="SignalP"/>
    </source>
</evidence>
<keyword evidence="5" id="KW-0255">Endonuclease</keyword>
<feature type="compositionally biased region" description="Low complexity" evidence="10">
    <location>
        <begin position="30"/>
        <end position="50"/>
    </location>
</feature>
<feature type="transmembrane region" description="Helical" evidence="11">
    <location>
        <begin position="175"/>
        <end position="196"/>
    </location>
</feature>
<reference evidence="14" key="2">
    <citation type="submission" date="2025-09" db="UniProtKB">
        <authorList>
            <consortium name="Ensembl"/>
        </authorList>
    </citation>
    <scope>IDENTIFICATION</scope>
</reference>
<keyword evidence="2" id="KW-0548">Nucleotidyltransferase</keyword>
<keyword evidence="6" id="KW-0378">Hydrolase</keyword>
<feature type="region of interest" description="Disordered" evidence="10">
    <location>
        <begin position="22"/>
        <end position="119"/>
    </location>
</feature>
<keyword evidence="11" id="KW-0812">Transmembrane</keyword>
<keyword evidence="12" id="KW-0732">Signal</keyword>
<evidence type="ECO:0000259" key="13">
    <source>
        <dbReference type="PROSITE" id="PS51027"/>
    </source>
</evidence>
<feature type="compositionally biased region" description="Low complexity" evidence="10">
    <location>
        <begin position="58"/>
        <end position="79"/>
    </location>
</feature>
<evidence type="ECO:0000256" key="1">
    <source>
        <dbReference type="ARBA" id="ARBA00022679"/>
    </source>
</evidence>
<feature type="chain" id="PRO_5018744565" description="Integrase-type domain-containing protein" evidence="12">
    <location>
        <begin position="18"/>
        <end position="351"/>
    </location>
</feature>
<feature type="signal peptide" evidence="12">
    <location>
        <begin position="1"/>
        <end position="17"/>
    </location>
</feature>
<dbReference type="GO" id="GO:0046872">
    <property type="term" value="F:metal ion binding"/>
    <property type="evidence" value="ECO:0007669"/>
    <property type="project" value="UniProtKB-KW"/>
</dbReference>
<dbReference type="GO" id="GO:0015074">
    <property type="term" value="P:DNA integration"/>
    <property type="evidence" value="ECO:0007669"/>
    <property type="project" value="UniProtKB-KW"/>
</dbReference>
<evidence type="ECO:0000313" key="14">
    <source>
        <dbReference type="Ensembl" id="ENSLBEP00000026084.1"/>
    </source>
</evidence>
<feature type="region of interest" description="Disordered" evidence="10">
    <location>
        <begin position="251"/>
        <end position="351"/>
    </location>
</feature>
<proteinExistence type="predicted"/>
<evidence type="ECO:0000256" key="4">
    <source>
        <dbReference type="ARBA" id="ARBA00022723"/>
    </source>
</evidence>
<feature type="domain" description="Integrase-type" evidence="13">
    <location>
        <begin position="192"/>
        <end position="251"/>
    </location>
</feature>
<evidence type="ECO:0000256" key="10">
    <source>
        <dbReference type="SAM" id="MobiDB-lite"/>
    </source>
</evidence>
<keyword evidence="11" id="KW-0472">Membrane</keyword>
<dbReference type="GeneTree" id="ENSGT00740000117046"/>
<dbReference type="InterPro" id="IPR001037">
    <property type="entry name" value="Integrase_C_retrovir"/>
</dbReference>
<name>A0A3Q3G336_9LABR</name>
<evidence type="ECO:0000256" key="2">
    <source>
        <dbReference type="ARBA" id="ARBA00022695"/>
    </source>
</evidence>
<dbReference type="GO" id="GO:0016787">
    <property type="term" value="F:hydrolase activity"/>
    <property type="evidence" value="ECO:0007669"/>
    <property type="project" value="UniProtKB-KW"/>
</dbReference>
<dbReference type="GO" id="GO:0004519">
    <property type="term" value="F:endonuclease activity"/>
    <property type="evidence" value="ECO:0007669"/>
    <property type="project" value="UniProtKB-KW"/>
</dbReference>
<feature type="region of interest" description="Disordered" evidence="10">
    <location>
        <begin position="210"/>
        <end position="230"/>
    </location>
</feature>
<dbReference type="GO" id="GO:0016779">
    <property type="term" value="F:nucleotidyltransferase activity"/>
    <property type="evidence" value="ECO:0007669"/>
    <property type="project" value="UniProtKB-KW"/>
</dbReference>
<dbReference type="Proteomes" id="UP000261660">
    <property type="component" value="Unplaced"/>
</dbReference>
<keyword evidence="7" id="KW-0229">DNA integration</keyword>
<keyword evidence="4" id="KW-0479">Metal-binding</keyword>